<evidence type="ECO:0008006" key="3">
    <source>
        <dbReference type="Google" id="ProtNLM"/>
    </source>
</evidence>
<accession>H6LBB2</accession>
<reference evidence="2" key="1">
    <citation type="submission" date="2011-07" db="EMBL/GenBank/DDBJ databases">
        <title>Complete genome sequence of Acetobacterium woodii.</title>
        <authorList>
            <person name="Poehlein A."/>
            <person name="Schmidt S."/>
            <person name="Kaster A.-K."/>
            <person name="Goenrich M."/>
            <person name="Vollmers J."/>
            <person name="Thuermer A."/>
            <person name="Gottschalk G."/>
            <person name="Thauer R.K."/>
            <person name="Daniel R."/>
            <person name="Mueller V."/>
        </authorList>
    </citation>
    <scope>NUCLEOTIDE SEQUENCE [LARGE SCALE GENOMIC DNA]</scope>
    <source>
        <strain evidence="2">ATCC 29683 / DSM 1030 / JCM 2381 / KCTC 1655 / WB1</strain>
    </source>
</reference>
<dbReference type="Pfam" id="PF10096">
    <property type="entry name" value="DUF2334"/>
    <property type="match status" value="1"/>
</dbReference>
<dbReference type="GO" id="GO:0005975">
    <property type="term" value="P:carbohydrate metabolic process"/>
    <property type="evidence" value="ECO:0007669"/>
    <property type="project" value="InterPro"/>
</dbReference>
<gene>
    <name evidence="1" type="ordered locus">Awo_c20910</name>
</gene>
<dbReference type="AlphaFoldDB" id="H6LBB2"/>
<keyword evidence="2" id="KW-1185">Reference proteome</keyword>
<dbReference type="STRING" id="931626.Awo_c20910"/>
<dbReference type="OrthoDB" id="9792651at2"/>
<name>H6LBB2_ACEWD</name>
<dbReference type="EMBL" id="CP002987">
    <property type="protein sequence ID" value="AFA48867.1"/>
    <property type="molecule type" value="Genomic_DNA"/>
</dbReference>
<dbReference type="Gene3D" id="3.20.20.370">
    <property type="entry name" value="Glycoside hydrolase/deacetylase"/>
    <property type="match status" value="1"/>
</dbReference>
<organism evidence="1 2">
    <name type="scientific">Acetobacterium woodii (strain ATCC 29683 / DSM 1030 / JCM 2381 / KCTC 1655 / WB1)</name>
    <dbReference type="NCBI Taxonomy" id="931626"/>
    <lineage>
        <taxon>Bacteria</taxon>
        <taxon>Bacillati</taxon>
        <taxon>Bacillota</taxon>
        <taxon>Clostridia</taxon>
        <taxon>Eubacteriales</taxon>
        <taxon>Eubacteriaceae</taxon>
        <taxon>Acetobacterium</taxon>
    </lineage>
</organism>
<dbReference type="HOGENOM" id="CLU_1136717_0_0_9"/>
<dbReference type="SUPFAM" id="SSF88713">
    <property type="entry name" value="Glycoside hydrolase/deacetylase"/>
    <property type="match status" value="1"/>
</dbReference>
<dbReference type="InterPro" id="IPR011330">
    <property type="entry name" value="Glyco_hydro/deAcase_b/a-brl"/>
</dbReference>
<evidence type="ECO:0000313" key="2">
    <source>
        <dbReference type="Proteomes" id="UP000007177"/>
    </source>
</evidence>
<proteinExistence type="predicted"/>
<protein>
    <recommendedName>
        <fullName evidence="3">Polysaccharide deacetylase</fullName>
    </recommendedName>
</protein>
<sequence>MKRMRHIFRLDDVCETMNWDRFFMLKNVFIKYNIKPIIGVIPNNEDEALKKYPFCEFDFWEEIRTLQDIHNWSIALHGYDHKYLTTESGLLEINKRSEFAGLIKEEQCKKINMGKEIFEQQRIKIAAFMAPAHSYDLITLKCLVENGINVVTDGFGLYPYYKYEILFVPQLFSKPRNTVFRGVYTWCIHTNLISIKNINEIEIFIKNNYNDIGEFNEASNYVRSGSLTNLQRGLTKYFINSSRKMKKIFKK</sequence>
<reference evidence="1 2" key="2">
    <citation type="journal article" date="2012" name="PLoS ONE">
        <title>An ancient pathway combining carbon dioxide fixation with the generation and utilization of a sodium ion gradient for ATP synthesis.</title>
        <authorList>
            <person name="Poehlein A."/>
            <person name="Schmidt S."/>
            <person name="Kaster A.K."/>
            <person name="Goenrich M."/>
            <person name="Vollmers J."/>
            <person name="Thurmer A."/>
            <person name="Bertsch J."/>
            <person name="Schuchmann K."/>
            <person name="Voigt B."/>
            <person name="Hecker M."/>
            <person name="Daniel R."/>
            <person name="Thauer R.K."/>
            <person name="Gottschalk G."/>
            <person name="Muller V."/>
        </authorList>
    </citation>
    <scope>NUCLEOTIDE SEQUENCE [LARGE SCALE GENOMIC DNA]</scope>
    <source>
        <strain evidence="2">ATCC 29683 / DSM 1030 / JCM 2381 / KCTC 1655 / WB1</strain>
    </source>
</reference>
<dbReference type="eggNOG" id="COG3233">
    <property type="taxonomic scope" value="Bacteria"/>
</dbReference>
<dbReference type="Proteomes" id="UP000007177">
    <property type="component" value="Chromosome"/>
</dbReference>
<evidence type="ECO:0000313" key="1">
    <source>
        <dbReference type="EMBL" id="AFA48867.1"/>
    </source>
</evidence>
<dbReference type="RefSeq" id="WP_014356467.1">
    <property type="nucleotide sequence ID" value="NC_016894.1"/>
</dbReference>
<dbReference type="KEGG" id="awo:Awo_c20910"/>
<dbReference type="InterPro" id="IPR018763">
    <property type="entry name" value="DUF2334"/>
</dbReference>